<dbReference type="Proteomes" id="UP000887159">
    <property type="component" value="Unassembled WGS sequence"/>
</dbReference>
<dbReference type="AlphaFoldDB" id="A0A8X6SBD0"/>
<protein>
    <submittedName>
        <fullName evidence="1">Uncharacterized protein</fullName>
    </submittedName>
</protein>
<dbReference type="EMBL" id="BMAU01021284">
    <property type="protein sequence ID" value="GFY09106.1"/>
    <property type="molecule type" value="Genomic_DNA"/>
</dbReference>
<comment type="caution">
    <text evidence="1">The sequence shown here is derived from an EMBL/GenBank/DDBJ whole genome shotgun (WGS) entry which is preliminary data.</text>
</comment>
<organism evidence="1 2">
    <name type="scientific">Trichonephila clavipes</name>
    <name type="common">Golden silk orbweaver</name>
    <name type="synonym">Nephila clavipes</name>
    <dbReference type="NCBI Taxonomy" id="2585209"/>
    <lineage>
        <taxon>Eukaryota</taxon>
        <taxon>Metazoa</taxon>
        <taxon>Ecdysozoa</taxon>
        <taxon>Arthropoda</taxon>
        <taxon>Chelicerata</taxon>
        <taxon>Arachnida</taxon>
        <taxon>Araneae</taxon>
        <taxon>Araneomorphae</taxon>
        <taxon>Entelegynae</taxon>
        <taxon>Araneoidea</taxon>
        <taxon>Nephilidae</taxon>
        <taxon>Trichonephila</taxon>
    </lineage>
</organism>
<keyword evidence="2" id="KW-1185">Reference proteome</keyword>
<accession>A0A8X6SBD0</accession>
<reference evidence="1" key="1">
    <citation type="submission" date="2020-08" db="EMBL/GenBank/DDBJ databases">
        <title>Multicomponent nature underlies the extraordinary mechanical properties of spider dragline silk.</title>
        <authorList>
            <person name="Kono N."/>
            <person name="Nakamura H."/>
            <person name="Mori M."/>
            <person name="Yoshida Y."/>
            <person name="Ohtoshi R."/>
            <person name="Malay A.D."/>
            <person name="Moran D.A.P."/>
            <person name="Tomita M."/>
            <person name="Numata K."/>
            <person name="Arakawa K."/>
        </authorList>
    </citation>
    <scope>NUCLEOTIDE SEQUENCE</scope>
</reference>
<evidence type="ECO:0000313" key="1">
    <source>
        <dbReference type="EMBL" id="GFY09106.1"/>
    </source>
</evidence>
<gene>
    <name evidence="1" type="ORF">TNCV_4662971</name>
</gene>
<sequence>MIAKCTDWRRHQLGIHLVKRLRADDRHPFWHGRRVAWSRQQPGQASGGILPKSHTPKGSWGLGYGSTFVNARGNNALCSSEGQGDFRLRRLGSLIGILVGCLIAGDLNMTGDSPKGHSPSIRD</sequence>
<name>A0A8X6SBD0_TRICX</name>
<proteinExistence type="predicted"/>
<evidence type="ECO:0000313" key="2">
    <source>
        <dbReference type="Proteomes" id="UP000887159"/>
    </source>
</evidence>